<evidence type="ECO:0000259" key="6">
    <source>
        <dbReference type="PROSITE" id="PS50014"/>
    </source>
</evidence>
<keyword evidence="1" id="KW-0805">Transcription regulation</keyword>
<evidence type="ECO:0000256" key="2">
    <source>
        <dbReference type="ARBA" id="ARBA00023117"/>
    </source>
</evidence>
<dbReference type="Pfam" id="PF00439">
    <property type="entry name" value="Bromodomain"/>
    <property type="match status" value="1"/>
</dbReference>
<keyword evidence="2 4" id="KW-0103">Bromodomain</keyword>
<dbReference type="SUPFAM" id="SSF47370">
    <property type="entry name" value="Bromodomain"/>
    <property type="match status" value="1"/>
</dbReference>
<dbReference type="Gene3D" id="1.20.1270.220">
    <property type="match status" value="1"/>
</dbReference>
<accession>A0AAD9IG70</accession>
<proteinExistence type="predicted"/>
<dbReference type="PROSITE" id="PS50014">
    <property type="entry name" value="BROMODOMAIN_2"/>
    <property type="match status" value="1"/>
</dbReference>
<gene>
    <name evidence="7" type="ORF">QBZ16_005299</name>
</gene>
<dbReference type="Gene3D" id="1.20.920.10">
    <property type="entry name" value="Bromodomain-like"/>
    <property type="match status" value="1"/>
</dbReference>
<feature type="region of interest" description="Disordered" evidence="5">
    <location>
        <begin position="303"/>
        <end position="380"/>
    </location>
</feature>
<evidence type="ECO:0000313" key="7">
    <source>
        <dbReference type="EMBL" id="KAK2076539.1"/>
    </source>
</evidence>
<evidence type="ECO:0000256" key="3">
    <source>
        <dbReference type="ARBA" id="ARBA00023163"/>
    </source>
</evidence>
<evidence type="ECO:0000256" key="5">
    <source>
        <dbReference type="SAM" id="MobiDB-lite"/>
    </source>
</evidence>
<keyword evidence="3" id="KW-0804">Transcription</keyword>
<dbReference type="InterPro" id="IPR036427">
    <property type="entry name" value="Bromodomain-like_sf"/>
</dbReference>
<protein>
    <recommendedName>
        <fullName evidence="6">Bromo domain-containing protein</fullName>
    </recommendedName>
</protein>
<dbReference type="EMBL" id="JASFZW010000009">
    <property type="protein sequence ID" value="KAK2076539.1"/>
    <property type="molecule type" value="Genomic_DNA"/>
</dbReference>
<dbReference type="Pfam" id="PF17035">
    <property type="entry name" value="BET"/>
    <property type="match status" value="1"/>
</dbReference>
<feature type="compositionally biased region" description="Low complexity" evidence="5">
    <location>
        <begin position="311"/>
        <end position="377"/>
    </location>
</feature>
<keyword evidence="8" id="KW-1185">Reference proteome</keyword>
<dbReference type="PANTHER" id="PTHR45926">
    <property type="entry name" value="OSJNBA0053K19.4 PROTEIN"/>
    <property type="match status" value="1"/>
</dbReference>
<dbReference type="PRINTS" id="PR00503">
    <property type="entry name" value="BROMODOMAIN"/>
</dbReference>
<dbReference type="Proteomes" id="UP001255856">
    <property type="component" value="Unassembled WGS sequence"/>
</dbReference>
<comment type="caution">
    <text evidence="7">The sequence shown here is derived from an EMBL/GenBank/DDBJ whole genome shotgun (WGS) entry which is preliminary data.</text>
</comment>
<evidence type="ECO:0000313" key="8">
    <source>
        <dbReference type="Proteomes" id="UP001255856"/>
    </source>
</evidence>
<dbReference type="InterPro" id="IPR027353">
    <property type="entry name" value="NET_dom"/>
</dbReference>
<dbReference type="SMART" id="SM00297">
    <property type="entry name" value="BROMO"/>
    <property type="match status" value="1"/>
</dbReference>
<evidence type="ECO:0000256" key="1">
    <source>
        <dbReference type="ARBA" id="ARBA00023015"/>
    </source>
</evidence>
<dbReference type="InterPro" id="IPR038336">
    <property type="entry name" value="NET_sf"/>
</dbReference>
<dbReference type="InterPro" id="IPR001487">
    <property type="entry name" value="Bromodomain"/>
</dbReference>
<evidence type="ECO:0000256" key="4">
    <source>
        <dbReference type="PROSITE-ProRule" id="PRU00035"/>
    </source>
</evidence>
<reference evidence="7" key="1">
    <citation type="submission" date="2021-01" db="EMBL/GenBank/DDBJ databases">
        <authorList>
            <person name="Eckstrom K.M.E."/>
        </authorList>
    </citation>
    <scope>NUCLEOTIDE SEQUENCE</scope>
    <source>
        <strain evidence="7">UVCC 0001</strain>
    </source>
</reference>
<feature type="domain" description="Bromo" evidence="6">
    <location>
        <begin position="105"/>
        <end position="175"/>
    </location>
</feature>
<sequence length="612" mass="65143">MVDCAEARPSGTEDLGPGASLKRPREPDNYHLSACVELQRRLELLGESVDQACLELLRLRKSALPPLPPLSALPEQTRARLEASKRGRLAELVTVHCKKVLGGITTHKWCWPFLAPVDLAIYVDYREKVAEPMDFGTIRARLEAGEYTHPDTLAADVRLVFTNARHYNAPGSDVHVMAETLQERFDERRCATRRAAAAAAAERALLARVEALRAELADAKSLAAASCAPMSAAEKEGLCDALGALPQPAFGAAVALVLHRCPRLESAAGVGLDLDALDALTLRQLASFVAAARSGTPPAWPLVPLSGGKLPPESAAPQPAPSVTSVPSQTPSPSLAGAGIPAADAAKPPSEAPSPALENSLSSAAGEAPPAAPSAEESAGKRVGPWFAEGRGRIHVAYLSALLLGIATIAFIGSKPGSSSSSISLVGTQVLLETRVCGSPAVDGYAHVNNTCLLNSPTARWWRAAAAEVGVAGMAARSQVHIERHADYDGLAVRWGIDHKMDSVEACAQACLQHQPVKDSVNIDSLPCNAFAWCSEKDGCFEPDAHKHTYGDCWLKWTEAPAWPEVNMRGSLSEGARERHPNAPVQVQWHAGVVLPRGVWPTNGTWSPRYWW</sequence>
<name>A0AAD9IG70_PROWI</name>
<feature type="region of interest" description="Disordered" evidence="5">
    <location>
        <begin position="1"/>
        <end position="25"/>
    </location>
</feature>
<dbReference type="AlphaFoldDB" id="A0AAD9IG70"/>
<organism evidence="7 8">
    <name type="scientific">Prototheca wickerhamii</name>
    <dbReference type="NCBI Taxonomy" id="3111"/>
    <lineage>
        <taxon>Eukaryota</taxon>
        <taxon>Viridiplantae</taxon>
        <taxon>Chlorophyta</taxon>
        <taxon>core chlorophytes</taxon>
        <taxon>Trebouxiophyceae</taxon>
        <taxon>Chlorellales</taxon>
        <taxon>Chlorellaceae</taxon>
        <taxon>Prototheca</taxon>
    </lineage>
</organism>